<evidence type="ECO:0000313" key="5">
    <source>
        <dbReference type="EMBL" id="KFG35356.1"/>
    </source>
</evidence>
<name>A0A086JT88_TOXGO</name>
<gene>
    <name evidence="5" type="ORF">TGDOM2_254900</name>
</gene>
<dbReference type="GO" id="GO:0005737">
    <property type="term" value="C:cytoplasm"/>
    <property type="evidence" value="ECO:0007669"/>
    <property type="project" value="UniProtKB-SubCell"/>
</dbReference>
<keyword evidence="5" id="KW-0378">Hydrolase</keyword>
<proteinExistence type="inferred from homology"/>
<comment type="subcellular location">
    <subcellularLocation>
        <location evidence="4">Cytoplasm</location>
    </subcellularLocation>
    <subcellularLocation>
        <location evidence="4">Nucleus</location>
    </subcellularLocation>
</comment>
<dbReference type="GO" id="GO:0010498">
    <property type="term" value="P:proteasomal protein catabolic process"/>
    <property type="evidence" value="ECO:0007669"/>
    <property type="project" value="InterPro"/>
</dbReference>
<dbReference type="FunFam" id="3.60.20.10:FF:000008">
    <property type="entry name" value="Proteasome subunit beta type-4"/>
    <property type="match status" value="1"/>
</dbReference>
<dbReference type="Proteomes" id="UP000028837">
    <property type="component" value="Unassembled WGS sequence"/>
</dbReference>
<dbReference type="Pfam" id="PF00227">
    <property type="entry name" value="Proteasome"/>
    <property type="match status" value="1"/>
</dbReference>
<dbReference type="SUPFAM" id="SSF56235">
    <property type="entry name" value="N-terminal nucleophile aminohydrolases (Ntn hydrolases)"/>
    <property type="match status" value="1"/>
</dbReference>
<evidence type="ECO:0000256" key="2">
    <source>
        <dbReference type="ARBA" id="ARBA00022942"/>
    </source>
</evidence>
<dbReference type="VEuPathDB" id="ToxoDB:TGDOM2_254900"/>
<protein>
    <recommendedName>
        <fullName evidence="4">Proteasome subunit beta</fullName>
    </recommendedName>
</protein>
<dbReference type="GO" id="GO:0016787">
    <property type="term" value="F:hydrolase activity"/>
    <property type="evidence" value="ECO:0007669"/>
    <property type="project" value="UniProtKB-KW"/>
</dbReference>
<organism evidence="5 6">
    <name type="scientific">Toxoplasma gondii GAB2-2007-GAL-DOM2</name>
    <dbReference type="NCBI Taxonomy" id="1130820"/>
    <lineage>
        <taxon>Eukaryota</taxon>
        <taxon>Sar</taxon>
        <taxon>Alveolata</taxon>
        <taxon>Apicomplexa</taxon>
        <taxon>Conoidasida</taxon>
        <taxon>Coccidia</taxon>
        <taxon>Eucoccidiorida</taxon>
        <taxon>Eimeriorina</taxon>
        <taxon>Sarcocystidae</taxon>
        <taxon>Toxoplasma</taxon>
    </lineage>
</organism>
<reference evidence="5 6" key="1">
    <citation type="submission" date="2014-02" db="EMBL/GenBank/DDBJ databases">
        <authorList>
            <person name="Sibley D."/>
            <person name="Venepally P."/>
            <person name="Karamycheva S."/>
            <person name="Hadjithomas M."/>
            <person name="Khan A."/>
            <person name="Brunk B."/>
            <person name="Roos D."/>
            <person name="Caler E."/>
            <person name="Lorenzi H."/>
        </authorList>
    </citation>
    <scope>NUCLEOTIDE SEQUENCE [LARGE SCALE GENOMIC DNA]</scope>
    <source>
        <strain evidence="5 6">GAB2-2007-GAL-DOM2</strain>
    </source>
</reference>
<dbReference type="PANTHER" id="PTHR32194">
    <property type="entry name" value="METALLOPROTEASE TLDD"/>
    <property type="match status" value="1"/>
</dbReference>
<accession>A0A086JT88</accession>
<keyword evidence="3 4" id="KW-0539">Nucleus</keyword>
<dbReference type="PROSITE" id="PS51476">
    <property type="entry name" value="PROTEASOME_BETA_2"/>
    <property type="match status" value="1"/>
</dbReference>
<comment type="function">
    <text evidence="4">Component of the proteasome, a multicatalytic proteinase complex which is characterized by its ability to cleave peptides with Arg, Phe, Tyr, Leu, and Glu adjacent to the leaving group at neutral or slightly basic pH. The proteasome has an ATP-dependent proteolytic activity.</text>
</comment>
<evidence type="ECO:0000313" key="6">
    <source>
        <dbReference type="Proteomes" id="UP000028837"/>
    </source>
</evidence>
<evidence type="ECO:0000256" key="4">
    <source>
        <dbReference type="RuleBase" id="RU004203"/>
    </source>
</evidence>
<keyword evidence="2 4" id="KW-0647">Proteasome</keyword>
<comment type="caution">
    <text evidence="5">The sequence shown here is derived from an EMBL/GenBank/DDBJ whole genome shotgun (WGS) entry which is preliminary data.</text>
</comment>
<dbReference type="OrthoDB" id="268428at2759"/>
<dbReference type="EMBL" id="AHZU02001174">
    <property type="protein sequence ID" value="KFG35356.1"/>
    <property type="molecule type" value="Genomic_DNA"/>
</dbReference>
<dbReference type="GO" id="GO:0005634">
    <property type="term" value="C:nucleus"/>
    <property type="evidence" value="ECO:0007669"/>
    <property type="project" value="UniProtKB-SubCell"/>
</dbReference>
<dbReference type="Gene3D" id="3.60.20.10">
    <property type="entry name" value="Glutamine Phosphoribosylpyrophosphate, subunit 1, domain 1"/>
    <property type="match status" value="1"/>
</dbReference>
<comment type="subunit">
    <text evidence="4">Component of the proteasome complex.</text>
</comment>
<dbReference type="InterPro" id="IPR029055">
    <property type="entry name" value="Ntn_hydrolases_N"/>
</dbReference>
<sequence>METVIGIRGRDFALVACDRYANSSILRMKDDEDKLLLVDDDKVMGFAGQIGDRLQFGDYIQKNIHLYRFRNNKKLGCAAAANFTRQQLAYYLRRSPYHVDVMLAGYDEMGPHLYWMDYLASMVSVNKAAHGYAAYFLGGLLDRYYHPELTEEEALKIIEMCKKELMTRFIVSQASFRVKVATKEGIRTLDI</sequence>
<dbReference type="InterPro" id="IPR001353">
    <property type="entry name" value="Proteasome_sua/b"/>
</dbReference>
<evidence type="ECO:0000256" key="3">
    <source>
        <dbReference type="ARBA" id="ARBA00023242"/>
    </source>
</evidence>
<comment type="similarity">
    <text evidence="4">Belongs to the peptidase T1B family.</text>
</comment>
<dbReference type="GO" id="GO:0005839">
    <property type="term" value="C:proteasome core complex"/>
    <property type="evidence" value="ECO:0007669"/>
    <property type="project" value="InterPro"/>
</dbReference>
<dbReference type="InterPro" id="IPR023333">
    <property type="entry name" value="Proteasome_suB-type"/>
</dbReference>
<dbReference type="PANTHER" id="PTHR32194:SF2">
    <property type="entry name" value="PROTEASOME SUBUNIT BETA TYPE-1"/>
    <property type="match status" value="1"/>
</dbReference>
<dbReference type="CDD" id="cd03758">
    <property type="entry name" value="proteasome_beta_type_2"/>
    <property type="match status" value="1"/>
</dbReference>
<dbReference type="PROSITE" id="PS00854">
    <property type="entry name" value="PROTEASOME_BETA_1"/>
    <property type="match status" value="1"/>
</dbReference>
<evidence type="ECO:0000256" key="1">
    <source>
        <dbReference type="ARBA" id="ARBA00022490"/>
    </source>
</evidence>
<dbReference type="InterPro" id="IPR016050">
    <property type="entry name" value="Proteasome_bsu_CS"/>
</dbReference>
<keyword evidence="1 4" id="KW-0963">Cytoplasm</keyword>
<dbReference type="AlphaFoldDB" id="A0A086JT88"/>
<dbReference type="InterPro" id="IPR035206">
    <property type="entry name" value="Proteasome_beta2"/>
</dbReference>